<dbReference type="Proteomes" id="UP000189674">
    <property type="component" value="Chromosome"/>
</dbReference>
<sequence>MRWIIVSAAFFGIAIVFAAACRDIKRTLERTKGAAKMKKRNKNKNKKNLAAQIYERGFELGMQGYTFQEYLREREKIRRELGGRLTGGQMEDVVQELRNGVVEGAECRLGKKQDESAADANDAVQRMFADGGMFADAVLSGDVGSGDCETMLEALGFLKAGPVTGSITPYDRADGVQFGRVLKDLCREQDEHMTITAKAKYLSIFENTFGERRWPEIKARMAERYGGKQ</sequence>
<evidence type="ECO:0000313" key="2">
    <source>
        <dbReference type="Proteomes" id="UP000189674"/>
    </source>
</evidence>
<name>A0A1U9NPS7_9BACT</name>
<organism evidence="1 2">
    <name type="scientific">Anaerohalosphaera lusitana</name>
    <dbReference type="NCBI Taxonomy" id="1936003"/>
    <lineage>
        <taxon>Bacteria</taxon>
        <taxon>Pseudomonadati</taxon>
        <taxon>Planctomycetota</taxon>
        <taxon>Phycisphaerae</taxon>
        <taxon>Sedimentisphaerales</taxon>
        <taxon>Anaerohalosphaeraceae</taxon>
        <taxon>Anaerohalosphaera</taxon>
    </lineage>
</organism>
<dbReference type="STRING" id="1936003.STSP2_03131"/>
<dbReference type="RefSeq" id="WP_146663569.1">
    <property type="nucleotide sequence ID" value="NZ_CP019791.1"/>
</dbReference>
<evidence type="ECO:0000313" key="1">
    <source>
        <dbReference type="EMBL" id="AQT69931.1"/>
    </source>
</evidence>
<dbReference type="EMBL" id="CP019791">
    <property type="protein sequence ID" value="AQT69931.1"/>
    <property type="molecule type" value="Genomic_DNA"/>
</dbReference>
<proteinExistence type="predicted"/>
<dbReference type="KEGG" id="alus:STSP2_03131"/>
<protein>
    <submittedName>
        <fullName evidence="1">Uncharacterized protein</fullName>
    </submittedName>
</protein>
<keyword evidence="2" id="KW-1185">Reference proteome</keyword>
<reference evidence="2" key="1">
    <citation type="submission" date="2017-02" db="EMBL/GenBank/DDBJ databases">
        <title>Comparative genomics and description of representatives of a novel lineage of planctomycetes thriving in anoxic sediments.</title>
        <authorList>
            <person name="Spring S."/>
            <person name="Bunk B."/>
            <person name="Sproer C."/>
        </authorList>
    </citation>
    <scope>NUCLEOTIDE SEQUENCE [LARGE SCALE GENOMIC DNA]</scope>
    <source>
        <strain evidence="2">ST-NAGAB-D1</strain>
    </source>
</reference>
<dbReference type="AlphaFoldDB" id="A0A1U9NPS7"/>
<dbReference type="PROSITE" id="PS51257">
    <property type="entry name" value="PROKAR_LIPOPROTEIN"/>
    <property type="match status" value="1"/>
</dbReference>
<accession>A0A1U9NPS7</accession>
<gene>
    <name evidence="1" type="ORF">STSP2_03131</name>
</gene>